<sequence length="274" mass="28742">MPAACNRKTRPAARCQGAPAWVCRPDVTDVSEAVAIAHGCRAQECPLSPGGGKPAVLFDVDGTLIDSNYLHVYAWQRAFHDEGIRVGAWKIHRCIGMDGSRLVSALSGDAPDEVAERLSDAHSRYYRELIPLLAPLPGARELLRRVADLGLQVVLATSAPEDELEALLKALDCDDVISETTSSRDVDTAKPEPGIVEVALDRAGVDAAHAVFVGDAVWDAHAAAGAGLPCIGVLSGGIARAELQAAGAAPLFDDAQDLLENLDSTSIGALAAKR</sequence>
<keyword evidence="2" id="KW-1185">Reference proteome</keyword>
<dbReference type="AlphaFoldDB" id="A0A7I7YYL3"/>
<dbReference type="InterPro" id="IPR036412">
    <property type="entry name" value="HAD-like_sf"/>
</dbReference>
<dbReference type="SFLD" id="SFLDG01129">
    <property type="entry name" value="C1.5:_HAD__Beta-PGM__Phosphata"/>
    <property type="match status" value="1"/>
</dbReference>
<dbReference type="NCBIfam" id="TIGR01509">
    <property type="entry name" value="HAD-SF-IA-v3"/>
    <property type="match status" value="1"/>
</dbReference>
<evidence type="ECO:0000313" key="2">
    <source>
        <dbReference type="Proteomes" id="UP000467105"/>
    </source>
</evidence>
<gene>
    <name evidence="1" type="ORF">MPRM_42590</name>
</gene>
<dbReference type="SFLD" id="SFLDS00003">
    <property type="entry name" value="Haloacid_Dehalogenase"/>
    <property type="match status" value="1"/>
</dbReference>
<dbReference type="InterPro" id="IPR023214">
    <property type="entry name" value="HAD_sf"/>
</dbReference>
<dbReference type="InterPro" id="IPR050155">
    <property type="entry name" value="HAD-like_hydrolase_sf"/>
</dbReference>
<dbReference type="InterPro" id="IPR006439">
    <property type="entry name" value="HAD-SF_hydro_IA"/>
</dbReference>
<dbReference type="InterPro" id="IPR041492">
    <property type="entry name" value="HAD_2"/>
</dbReference>
<name>A0A7I7YYL3_9MYCO</name>
<dbReference type="SUPFAM" id="SSF56784">
    <property type="entry name" value="HAD-like"/>
    <property type="match status" value="1"/>
</dbReference>
<dbReference type="PANTHER" id="PTHR43434">
    <property type="entry name" value="PHOSPHOGLYCOLATE PHOSPHATASE"/>
    <property type="match status" value="1"/>
</dbReference>
<dbReference type="SFLD" id="SFLDG01135">
    <property type="entry name" value="C1.5.6:_HAD__Beta-PGM__Phospha"/>
    <property type="match status" value="1"/>
</dbReference>
<dbReference type="GO" id="GO:0005829">
    <property type="term" value="C:cytosol"/>
    <property type="evidence" value="ECO:0007669"/>
    <property type="project" value="TreeGrafter"/>
</dbReference>
<dbReference type="InterPro" id="IPR023198">
    <property type="entry name" value="PGP-like_dom2"/>
</dbReference>
<dbReference type="Gene3D" id="3.40.50.1000">
    <property type="entry name" value="HAD superfamily/HAD-like"/>
    <property type="match status" value="1"/>
</dbReference>
<protein>
    <submittedName>
        <fullName evidence="1">Haloacid dehalogenase</fullName>
    </submittedName>
</protein>
<evidence type="ECO:0000313" key="1">
    <source>
        <dbReference type="EMBL" id="BBZ46978.1"/>
    </source>
</evidence>
<dbReference type="PANTHER" id="PTHR43434:SF16">
    <property type="entry name" value="BLL8046 PROTEIN"/>
    <property type="match status" value="1"/>
</dbReference>
<dbReference type="Gene3D" id="1.10.150.240">
    <property type="entry name" value="Putative phosphatase, domain 2"/>
    <property type="match status" value="1"/>
</dbReference>
<dbReference type="EMBL" id="AP022614">
    <property type="protein sequence ID" value="BBZ46978.1"/>
    <property type="molecule type" value="Genomic_DNA"/>
</dbReference>
<dbReference type="GO" id="GO:0008967">
    <property type="term" value="F:phosphoglycolate phosphatase activity"/>
    <property type="evidence" value="ECO:0007669"/>
    <property type="project" value="TreeGrafter"/>
</dbReference>
<dbReference type="GO" id="GO:0006281">
    <property type="term" value="P:DNA repair"/>
    <property type="evidence" value="ECO:0007669"/>
    <property type="project" value="TreeGrafter"/>
</dbReference>
<dbReference type="Proteomes" id="UP000467105">
    <property type="component" value="Chromosome"/>
</dbReference>
<dbReference type="NCBIfam" id="TIGR01549">
    <property type="entry name" value="HAD-SF-IA-v1"/>
    <property type="match status" value="1"/>
</dbReference>
<proteinExistence type="predicted"/>
<organism evidence="1 2">
    <name type="scientific">Mycobacterium parmense</name>
    <dbReference type="NCBI Taxonomy" id="185642"/>
    <lineage>
        <taxon>Bacteria</taxon>
        <taxon>Bacillati</taxon>
        <taxon>Actinomycetota</taxon>
        <taxon>Actinomycetes</taxon>
        <taxon>Mycobacteriales</taxon>
        <taxon>Mycobacteriaceae</taxon>
        <taxon>Mycobacterium</taxon>
        <taxon>Mycobacterium simiae complex</taxon>
    </lineage>
</organism>
<reference evidence="1 2" key="1">
    <citation type="journal article" date="2019" name="Emerg. Microbes Infect.">
        <title>Comprehensive subspecies identification of 175 nontuberculous mycobacteria species based on 7547 genomic profiles.</title>
        <authorList>
            <person name="Matsumoto Y."/>
            <person name="Kinjo T."/>
            <person name="Motooka D."/>
            <person name="Nabeya D."/>
            <person name="Jung N."/>
            <person name="Uechi K."/>
            <person name="Horii T."/>
            <person name="Iida T."/>
            <person name="Fujita J."/>
            <person name="Nakamura S."/>
        </authorList>
    </citation>
    <scope>NUCLEOTIDE SEQUENCE [LARGE SCALE GENOMIC DNA]</scope>
    <source>
        <strain evidence="1 2">JCM 14742</strain>
    </source>
</reference>
<dbReference type="Pfam" id="PF13419">
    <property type="entry name" value="HAD_2"/>
    <property type="match status" value="1"/>
</dbReference>
<accession>A0A7I7YYL3</accession>